<evidence type="ECO:0000256" key="11">
    <source>
        <dbReference type="ARBA" id="ARBA00023027"/>
    </source>
</evidence>
<evidence type="ECO:0000256" key="8">
    <source>
        <dbReference type="ARBA" id="ARBA00022723"/>
    </source>
</evidence>
<dbReference type="PANTHER" id="PTHR43275">
    <property type="entry name" value="D-MALATE DEHYDROGENASE [DECARBOXYLATING]"/>
    <property type="match status" value="1"/>
</dbReference>
<evidence type="ECO:0000256" key="12">
    <source>
        <dbReference type="ARBA" id="ARBA00023211"/>
    </source>
</evidence>
<evidence type="ECO:0000256" key="4">
    <source>
        <dbReference type="ARBA" id="ARBA00011738"/>
    </source>
</evidence>
<dbReference type="RefSeq" id="WP_097803267.1">
    <property type="nucleotide sequence ID" value="NZ_FXYH01000002.1"/>
</dbReference>
<keyword evidence="12" id="KW-0464">Manganese</keyword>
<dbReference type="Proteomes" id="UP000220836">
    <property type="component" value="Unassembled WGS sequence"/>
</dbReference>
<evidence type="ECO:0000256" key="5">
    <source>
        <dbReference type="ARBA" id="ARBA00013101"/>
    </source>
</evidence>
<evidence type="ECO:0000256" key="10">
    <source>
        <dbReference type="ARBA" id="ARBA00023002"/>
    </source>
</evidence>
<keyword evidence="9" id="KW-0460">Magnesium</keyword>
<dbReference type="GO" id="GO:0009098">
    <property type="term" value="P:L-leucine biosynthetic process"/>
    <property type="evidence" value="ECO:0007669"/>
    <property type="project" value="UniProtKB-KW"/>
</dbReference>
<keyword evidence="7" id="KW-0028">Amino-acid biosynthesis</keyword>
<dbReference type="FunFam" id="3.40.718.10:FF:000006">
    <property type="entry name" value="3-isopropylmalate dehydrogenase"/>
    <property type="match status" value="1"/>
</dbReference>
<comment type="similarity">
    <text evidence="3">Belongs to the isocitrate and isopropylmalate dehydrogenases family. LeuB type 1 subfamily.</text>
</comment>
<dbReference type="SUPFAM" id="SSF53659">
    <property type="entry name" value="Isocitrate/Isopropylmalate dehydrogenase-like"/>
    <property type="match status" value="1"/>
</dbReference>
<dbReference type="InterPro" id="IPR050501">
    <property type="entry name" value="ICDH/IPMDH"/>
</dbReference>
<evidence type="ECO:0000256" key="6">
    <source>
        <dbReference type="ARBA" id="ARBA00022430"/>
    </source>
</evidence>
<keyword evidence="10 16" id="KW-0560">Oxidoreductase</keyword>
<dbReference type="OrthoDB" id="9767905at2"/>
<evidence type="ECO:0000256" key="14">
    <source>
        <dbReference type="ARBA" id="ARBA00033138"/>
    </source>
</evidence>
<protein>
    <recommendedName>
        <fullName evidence="5">3-isopropylmalate dehydrogenase</fullName>
        <ecNumber evidence="5">1.1.1.85</ecNumber>
    </recommendedName>
    <alternativeName>
        <fullName evidence="14">3-IPM-DH</fullName>
    </alternativeName>
</protein>
<reference evidence="16 17" key="1">
    <citation type="submission" date="2017-05" db="EMBL/GenBank/DDBJ databases">
        <authorList>
            <person name="Song R."/>
            <person name="Chenine A.L."/>
            <person name="Ruprecht R.M."/>
        </authorList>
    </citation>
    <scope>NUCLEOTIDE SEQUENCE [LARGE SCALE GENOMIC DNA]</scope>
    <source>
        <strain evidence="16 17">CECT 8663</strain>
    </source>
</reference>
<dbReference type="SMART" id="SM01329">
    <property type="entry name" value="Iso_dh"/>
    <property type="match status" value="1"/>
</dbReference>
<dbReference type="GO" id="GO:0003862">
    <property type="term" value="F:3-isopropylmalate dehydrogenase activity"/>
    <property type="evidence" value="ECO:0007669"/>
    <property type="project" value="UniProtKB-EC"/>
</dbReference>
<evidence type="ECO:0000256" key="3">
    <source>
        <dbReference type="ARBA" id="ARBA00008319"/>
    </source>
</evidence>
<evidence type="ECO:0000259" key="15">
    <source>
        <dbReference type="SMART" id="SM01329"/>
    </source>
</evidence>
<comment type="subunit">
    <text evidence="4">Homodimer.</text>
</comment>
<comment type="cofactor">
    <cofactor evidence="1">
        <name>Mn(2+)</name>
        <dbReference type="ChEBI" id="CHEBI:29035"/>
    </cofactor>
</comment>
<evidence type="ECO:0000256" key="1">
    <source>
        <dbReference type="ARBA" id="ARBA00001936"/>
    </source>
</evidence>
<evidence type="ECO:0000256" key="7">
    <source>
        <dbReference type="ARBA" id="ARBA00022605"/>
    </source>
</evidence>
<dbReference type="EMBL" id="FXYH01000002">
    <property type="protein sequence ID" value="SMX36202.1"/>
    <property type="molecule type" value="Genomic_DNA"/>
</dbReference>
<dbReference type="GO" id="GO:0051287">
    <property type="term" value="F:NAD binding"/>
    <property type="evidence" value="ECO:0007669"/>
    <property type="project" value="InterPro"/>
</dbReference>
<dbReference type="EC" id="1.1.1.85" evidence="5"/>
<evidence type="ECO:0000313" key="17">
    <source>
        <dbReference type="Proteomes" id="UP000220836"/>
    </source>
</evidence>
<evidence type="ECO:0000313" key="16">
    <source>
        <dbReference type="EMBL" id="SMX36202.1"/>
    </source>
</evidence>
<feature type="domain" description="Isopropylmalate dehydrogenase-like" evidence="15">
    <location>
        <begin position="6"/>
        <end position="356"/>
    </location>
</feature>
<dbReference type="GO" id="GO:0000287">
    <property type="term" value="F:magnesium ion binding"/>
    <property type="evidence" value="ECO:0007669"/>
    <property type="project" value="InterPro"/>
</dbReference>
<comment type="cofactor">
    <cofactor evidence="2">
        <name>Mg(2+)</name>
        <dbReference type="ChEBI" id="CHEBI:18420"/>
    </cofactor>
</comment>
<dbReference type="AlphaFoldDB" id="A0A238K267"/>
<dbReference type="Pfam" id="PF00180">
    <property type="entry name" value="Iso_dh"/>
    <property type="match status" value="1"/>
</dbReference>
<evidence type="ECO:0000256" key="2">
    <source>
        <dbReference type="ARBA" id="ARBA00001946"/>
    </source>
</evidence>
<proteinExistence type="inferred from homology"/>
<evidence type="ECO:0000256" key="13">
    <source>
        <dbReference type="ARBA" id="ARBA00023304"/>
    </source>
</evidence>
<keyword evidence="11" id="KW-0520">NAD</keyword>
<evidence type="ECO:0000256" key="9">
    <source>
        <dbReference type="ARBA" id="ARBA00022842"/>
    </source>
</evidence>
<name>A0A238K267_9RHOB</name>
<dbReference type="PANTHER" id="PTHR43275:SF1">
    <property type="entry name" value="D-MALATE DEHYDROGENASE [DECARBOXYLATING]"/>
    <property type="match status" value="1"/>
</dbReference>
<dbReference type="InterPro" id="IPR024084">
    <property type="entry name" value="IsoPropMal-DH-like_dom"/>
</dbReference>
<dbReference type="Gene3D" id="3.40.718.10">
    <property type="entry name" value="Isopropylmalate Dehydrogenase"/>
    <property type="match status" value="1"/>
</dbReference>
<dbReference type="PROSITE" id="PS00470">
    <property type="entry name" value="IDH_IMDH"/>
    <property type="match status" value="1"/>
</dbReference>
<accession>A0A238K267</accession>
<keyword evidence="13" id="KW-0100">Branched-chain amino acid biosynthesis</keyword>
<keyword evidence="8" id="KW-0479">Metal-binding</keyword>
<organism evidence="16 17">
    <name type="scientific">Pelagimonas varians</name>
    <dbReference type="NCBI Taxonomy" id="696760"/>
    <lineage>
        <taxon>Bacteria</taxon>
        <taxon>Pseudomonadati</taxon>
        <taxon>Pseudomonadota</taxon>
        <taxon>Alphaproteobacteria</taxon>
        <taxon>Rhodobacterales</taxon>
        <taxon>Roseobacteraceae</taxon>
        <taxon>Pelagimonas</taxon>
    </lineage>
</organism>
<keyword evidence="6" id="KW-0432">Leucine biosynthesis</keyword>
<sequence>MTQTFEIAVFEGDGIGPEITGPTVNILAELARSSNSYGLSFTDAPAGAAHYAKTGESLPEASMAIARRADAILLSAMGLPDVRYDDGTEISPQIDLRKALTLFAGVRPVTVRAGQRTPLNMPDGKEIDFVLIRESTEGLFYTQGRGEVTKDEARETLLITREISEKLFKFAFALAKTRKEAGRGPGKVTCVDKANVFRAFAFFREMFDAEAAKHPDLIADHAYVDATALWMVQKPWDFDVMVTENMFGDILSDLGAGLMGGLGLAPSADIGTDNAVFQPCHGSAPDIAGQGVANPFAMILSGAMMLEWLGIRHDVEAMTSDGAKLRQAVEHVVAQGQILTRDLGGEAGTDAAAKAVIAALDLP</sequence>
<gene>
    <name evidence="16" type="primary">leuB_1</name>
    <name evidence="16" type="ORF">PEV8663_00733</name>
</gene>
<dbReference type="InterPro" id="IPR019818">
    <property type="entry name" value="IsoCit/isopropylmalate_DH_CS"/>
</dbReference>
<keyword evidence="17" id="KW-1185">Reference proteome</keyword>